<evidence type="ECO:0000313" key="2">
    <source>
        <dbReference type="Proteomes" id="UP001595712"/>
    </source>
</evidence>
<dbReference type="PRINTS" id="PR00743">
    <property type="entry name" value="GLHYDRLASE36"/>
</dbReference>
<keyword evidence="1" id="KW-0326">Glycosidase</keyword>
<dbReference type="CDD" id="cd14791">
    <property type="entry name" value="GH36"/>
    <property type="match status" value="1"/>
</dbReference>
<dbReference type="EC" id="3.2.1.22" evidence="1"/>
<dbReference type="EMBL" id="JBHRWO010000021">
    <property type="protein sequence ID" value="MFC3495878.1"/>
    <property type="molecule type" value="Genomic_DNA"/>
</dbReference>
<dbReference type="InterPro" id="IPR013785">
    <property type="entry name" value="Aldolase_TIM"/>
</dbReference>
<dbReference type="Pfam" id="PF02065">
    <property type="entry name" value="Melibiase"/>
    <property type="match status" value="1"/>
</dbReference>
<dbReference type="Gene3D" id="2.70.98.60">
    <property type="entry name" value="alpha-galactosidase from lactobacil brevis"/>
    <property type="match status" value="1"/>
</dbReference>
<sequence length="679" mass="73574">MTLTDGAFEWRLPDLHLRFEHGDRPVRLTRLSTGPDTPSALAPQEIVDVYTAGETGAGSTQAYVRSAVGSRLRYVDHTAGEAELLIRQLDAQTGLEVTSRFRSAGPGLQITQTVRNTSAAHIVLTAVTSAQFAVPLGDLDLLWGEGEWLGEGRWHQRPITEFLPDMNLDLHKHQAARGHFAVTSTGAWSSGTVLPTGVLAGADASVAWQIETTTGWHWEVSQRRDAVIVSVLGPTDLEHQFAERLAPGAEFTSVPAGLAAAEGGRDAAIGALTEYRRAIRHLRPVDAGLPVIYNDYMNTLMGDPSTEKLLPIIEAAADAGAEYFCIDAGWFAGKDEGWWCGTGEWREGEGRFTGGLISVIDAVHGTGMRAGLWLEPEVLGMNSPLAKTLPDDAFFRRFGERVIEGGKYQLDFRHPAVRAHLDDTVDRLIADYGVSFFKLDYNLNPGAGTEVDATAAGGGLLAHSRAYRDWLLAVQARHPGVLIESCSSGAMRMDYGMLSVAHLQSTSDQQDFRLYPTIAAAAPLSVLPEQAGNWAYPAESMSIEETAFAMVAGIMGRLYLSGFLDRLGGEQTGLVMEAIALHRDWRHRIAQSRPSWPLGLPAWDDEVVALVLDAGDRALLAVWSRGEAAEVALPQLRGRVLNQVYPVQLPRWTVRSDGGVPVVAVPEGPVARVFEVTPG</sequence>
<dbReference type="InterPro" id="IPR038417">
    <property type="entry name" value="Alpga-gal_N_sf"/>
</dbReference>
<dbReference type="InterPro" id="IPR002252">
    <property type="entry name" value="Glyco_hydro_36"/>
</dbReference>
<name>A0ABV7Q8D8_9ACTN</name>
<protein>
    <submittedName>
        <fullName evidence="1">Alpha-galactosidase</fullName>
        <ecNumber evidence="1">3.2.1.22</ecNumber>
    </submittedName>
</protein>
<accession>A0ABV7Q8D8</accession>
<proteinExistence type="predicted"/>
<dbReference type="Gene3D" id="3.20.20.70">
    <property type="entry name" value="Aldolase class I"/>
    <property type="match status" value="1"/>
</dbReference>
<dbReference type="InterPro" id="IPR017853">
    <property type="entry name" value="GH"/>
</dbReference>
<comment type="caution">
    <text evidence="1">The sequence shown here is derived from an EMBL/GenBank/DDBJ whole genome shotgun (WGS) entry which is preliminary data.</text>
</comment>
<gene>
    <name evidence="1" type="ORF">ACFO8M_25640</name>
</gene>
<keyword evidence="2" id="KW-1185">Reference proteome</keyword>
<keyword evidence="1" id="KW-0378">Hydrolase</keyword>
<organism evidence="1 2">
    <name type="scientific">Glycomyces rhizosphaerae</name>
    <dbReference type="NCBI Taxonomy" id="2054422"/>
    <lineage>
        <taxon>Bacteria</taxon>
        <taxon>Bacillati</taxon>
        <taxon>Actinomycetota</taxon>
        <taxon>Actinomycetes</taxon>
        <taxon>Glycomycetales</taxon>
        <taxon>Glycomycetaceae</taxon>
        <taxon>Glycomyces</taxon>
    </lineage>
</organism>
<dbReference type="Proteomes" id="UP001595712">
    <property type="component" value="Unassembled WGS sequence"/>
</dbReference>
<dbReference type="GO" id="GO:0004557">
    <property type="term" value="F:alpha-galactosidase activity"/>
    <property type="evidence" value="ECO:0007669"/>
    <property type="project" value="UniProtKB-EC"/>
</dbReference>
<reference evidence="2" key="1">
    <citation type="journal article" date="2019" name="Int. J. Syst. Evol. Microbiol.">
        <title>The Global Catalogue of Microorganisms (GCM) 10K type strain sequencing project: providing services to taxonomists for standard genome sequencing and annotation.</title>
        <authorList>
            <consortium name="The Broad Institute Genomics Platform"/>
            <consortium name="The Broad Institute Genome Sequencing Center for Infectious Disease"/>
            <person name="Wu L."/>
            <person name="Ma J."/>
        </authorList>
    </citation>
    <scope>NUCLEOTIDE SEQUENCE [LARGE SCALE GENOMIC DNA]</scope>
    <source>
        <strain evidence="2">CGMCC 4.7396</strain>
    </source>
</reference>
<evidence type="ECO:0000313" key="1">
    <source>
        <dbReference type="EMBL" id="MFC3495878.1"/>
    </source>
</evidence>
<dbReference type="SUPFAM" id="SSF51445">
    <property type="entry name" value="(Trans)glycosidases"/>
    <property type="match status" value="1"/>
</dbReference>
<dbReference type="RefSeq" id="WP_387980764.1">
    <property type="nucleotide sequence ID" value="NZ_JBHRWO010000021.1"/>
</dbReference>